<dbReference type="EnsemblMetazoa" id="CLYHEMT021753.1">
    <property type="protein sequence ID" value="CLYHEMP021753.1"/>
    <property type="gene ID" value="CLYHEMG021753"/>
</dbReference>
<sequence length="234" mass="26133">MVSSLQNISLIRISIDLISAIMILKLLIVTFCFVYTIHCHGYMENPPARNSMWRYGFPNPKNYGDNELFCGGAMVMKRNGGKCGVCGDPYHAKVQHHADGGRYANGIITRTYKQGQVIDVDIYLTTSHRGYFEFRIGEFDNKKTSGNAIGKLNGHLMEVVSGPVSADGTRFQVLKYGRQKLNMKLKLPAGLKCKRCVLQWWYRGGNTWGCDKEGCGLGHGAQEHFVNCADVSIQ</sequence>
<evidence type="ECO:0000259" key="2">
    <source>
        <dbReference type="Pfam" id="PF03067"/>
    </source>
</evidence>
<dbReference type="InterPro" id="IPR004302">
    <property type="entry name" value="Cellulose/chitin-bd_N"/>
</dbReference>
<evidence type="ECO:0000313" key="3">
    <source>
        <dbReference type="EnsemblMetazoa" id="CLYHEMP021753.1"/>
    </source>
</evidence>
<dbReference type="Proteomes" id="UP000594262">
    <property type="component" value="Unplaced"/>
</dbReference>
<evidence type="ECO:0000256" key="1">
    <source>
        <dbReference type="SAM" id="Phobius"/>
    </source>
</evidence>
<accession>A0A7M5XGY5</accession>
<keyword evidence="1" id="KW-0472">Membrane</keyword>
<dbReference type="Pfam" id="PF03067">
    <property type="entry name" value="LPMO_10"/>
    <property type="match status" value="1"/>
</dbReference>
<dbReference type="OrthoDB" id="64893at2759"/>
<name>A0A7M5XGY5_9CNID</name>
<keyword evidence="1" id="KW-1133">Transmembrane helix</keyword>
<keyword evidence="4" id="KW-1185">Reference proteome</keyword>
<dbReference type="GeneID" id="136807472"/>
<reference evidence="3" key="1">
    <citation type="submission" date="2021-01" db="UniProtKB">
        <authorList>
            <consortium name="EnsemblMetazoa"/>
        </authorList>
    </citation>
    <scope>IDENTIFICATION</scope>
</reference>
<dbReference type="AlphaFoldDB" id="A0A7M5XGY5"/>
<feature type="transmembrane region" description="Helical" evidence="1">
    <location>
        <begin position="17"/>
        <end position="37"/>
    </location>
</feature>
<keyword evidence="1" id="KW-0812">Transmembrane</keyword>
<evidence type="ECO:0000313" key="4">
    <source>
        <dbReference type="Proteomes" id="UP000594262"/>
    </source>
</evidence>
<protein>
    <recommendedName>
        <fullName evidence="2">Chitin-binding type-4 domain-containing protein</fullName>
    </recommendedName>
</protein>
<organism evidence="3 4">
    <name type="scientific">Clytia hemisphaerica</name>
    <dbReference type="NCBI Taxonomy" id="252671"/>
    <lineage>
        <taxon>Eukaryota</taxon>
        <taxon>Metazoa</taxon>
        <taxon>Cnidaria</taxon>
        <taxon>Hydrozoa</taxon>
        <taxon>Hydroidolina</taxon>
        <taxon>Leptothecata</taxon>
        <taxon>Obeliida</taxon>
        <taxon>Clytiidae</taxon>
        <taxon>Clytia</taxon>
    </lineage>
</organism>
<dbReference type="RefSeq" id="XP_066920153.1">
    <property type="nucleotide sequence ID" value="XM_067064052.1"/>
</dbReference>
<feature type="domain" description="Chitin-binding type-4" evidence="2">
    <location>
        <begin position="40"/>
        <end position="231"/>
    </location>
</feature>
<proteinExistence type="predicted"/>